<keyword evidence="7 11" id="KW-0472">Membrane</keyword>
<dbReference type="Pfam" id="PF03062">
    <property type="entry name" value="MBOAT"/>
    <property type="match status" value="1"/>
</dbReference>
<keyword evidence="6 11" id="KW-1133">Transmembrane helix</keyword>
<dbReference type="InterPro" id="IPR049941">
    <property type="entry name" value="LPLAT_7/PORCN-like"/>
</dbReference>
<evidence type="ECO:0000256" key="3">
    <source>
        <dbReference type="ARBA" id="ARBA00010323"/>
    </source>
</evidence>
<dbReference type="STRING" id="6832.A0A553NTU3"/>
<evidence type="ECO:0000256" key="5">
    <source>
        <dbReference type="ARBA" id="ARBA00022692"/>
    </source>
</evidence>
<evidence type="ECO:0000256" key="2">
    <source>
        <dbReference type="ARBA" id="ARBA00005074"/>
    </source>
</evidence>
<dbReference type="GO" id="GO:0071617">
    <property type="term" value="F:lysophospholipid acyltransferase activity"/>
    <property type="evidence" value="ECO:0007669"/>
    <property type="project" value="TreeGrafter"/>
</dbReference>
<evidence type="ECO:0000256" key="10">
    <source>
        <dbReference type="ARBA" id="ARBA00093678"/>
    </source>
</evidence>
<comment type="caution">
    <text evidence="12">The sequence shown here is derived from an EMBL/GenBank/DDBJ whole genome shotgun (WGS) entry which is preliminary data.</text>
</comment>
<evidence type="ECO:0000313" key="13">
    <source>
        <dbReference type="Proteomes" id="UP000318571"/>
    </source>
</evidence>
<evidence type="ECO:0000256" key="4">
    <source>
        <dbReference type="ARBA" id="ARBA00022679"/>
    </source>
</evidence>
<keyword evidence="4" id="KW-0808">Transferase</keyword>
<comment type="similarity">
    <text evidence="3">Belongs to the membrane-bound acyltransferase family.</text>
</comment>
<feature type="transmembrane region" description="Helical" evidence="11">
    <location>
        <begin position="68"/>
        <end position="89"/>
    </location>
</feature>
<accession>A0A553NTU3</accession>
<organism evidence="12 13">
    <name type="scientific">Tigriopus californicus</name>
    <name type="common">Marine copepod</name>
    <dbReference type="NCBI Taxonomy" id="6832"/>
    <lineage>
        <taxon>Eukaryota</taxon>
        <taxon>Metazoa</taxon>
        <taxon>Ecdysozoa</taxon>
        <taxon>Arthropoda</taxon>
        <taxon>Crustacea</taxon>
        <taxon>Multicrustacea</taxon>
        <taxon>Hexanauplia</taxon>
        <taxon>Copepoda</taxon>
        <taxon>Harpacticoida</taxon>
        <taxon>Harpacticidae</taxon>
        <taxon>Tigriopus</taxon>
    </lineage>
</organism>
<feature type="transmembrane region" description="Helical" evidence="11">
    <location>
        <begin position="6"/>
        <end position="23"/>
    </location>
</feature>
<comment type="subcellular location">
    <subcellularLocation>
        <location evidence="1">Membrane</location>
        <topology evidence="1">Multi-pass membrane protein</topology>
    </subcellularLocation>
</comment>
<comment type="pathway">
    <text evidence="2">Lipid metabolism; phospholipid metabolism.</text>
</comment>
<reference evidence="12 13" key="1">
    <citation type="journal article" date="2018" name="Nat. Ecol. Evol.">
        <title>Genomic signatures of mitonuclear coevolution across populations of Tigriopus californicus.</title>
        <authorList>
            <person name="Barreto F.S."/>
            <person name="Watson E.T."/>
            <person name="Lima T.G."/>
            <person name="Willett C.S."/>
            <person name="Edmands S."/>
            <person name="Li W."/>
            <person name="Burton R.S."/>
        </authorList>
    </citation>
    <scope>NUCLEOTIDE SEQUENCE [LARGE SCALE GENOMIC DNA]</scope>
    <source>
        <strain evidence="12 13">San Diego</strain>
    </source>
</reference>
<dbReference type="GO" id="GO:0016020">
    <property type="term" value="C:membrane"/>
    <property type="evidence" value="ECO:0007669"/>
    <property type="project" value="UniProtKB-SubCell"/>
</dbReference>
<evidence type="ECO:0000256" key="11">
    <source>
        <dbReference type="SAM" id="Phobius"/>
    </source>
</evidence>
<dbReference type="GO" id="GO:0006661">
    <property type="term" value="P:phosphatidylinositol biosynthetic process"/>
    <property type="evidence" value="ECO:0007669"/>
    <property type="project" value="TreeGrafter"/>
</dbReference>
<proteinExistence type="inferred from homology"/>
<feature type="transmembrane region" description="Helical" evidence="11">
    <location>
        <begin position="437"/>
        <end position="460"/>
    </location>
</feature>
<dbReference type="GO" id="GO:0030258">
    <property type="term" value="P:lipid modification"/>
    <property type="evidence" value="ECO:0007669"/>
    <property type="project" value="TreeGrafter"/>
</dbReference>
<evidence type="ECO:0000256" key="9">
    <source>
        <dbReference type="ARBA" id="ARBA00025707"/>
    </source>
</evidence>
<sequence>MGLQDDIVYLVLLLTSIALGAVFQRIERAHHRRSFSTLCGLLMVGLVSGWHAFFCVLAYGVQVLCIQILPWTCLHIVSFWVQMMLLVCFRLCHWVGLPNVPAHANPIIMMLTLKLIGLAFEIHDTEKLELEIKSTENADEVETKKLQLKWKGINPSLTDTFHYAFGYTGILTGPYFKFRTFNDLYSTSFGQLEDCTRQTLTRISRVPIYIALFLLSGYLFPLKVVEEEDFYEKTSLLYRVFYMTPVFFNFRMRLYTGFVLSECSCIMAGLGMYPKSSEPRPGNGPTQLEALENASSTSNGTEDMNFESVHNIDEYGADFVPTMREALRTWNMTVQYWLANIVYRRFPMKTLRTAAVMIVSSMWHGVHPGYYLSLGSVPLVLIVEDLYDRIVRRKLSQKGQATYDWLSWFYRMQQFSYLGMAFQLLKIGETLTFWHSIAYLGHLILPIIYLLGLFIVKPLFSSRQAIENKKID</sequence>
<evidence type="ECO:0000256" key="7">
    <source>
        <dbReference type="ARBA" id="ARBA00023136"/>
    </source>
</evidence>
<dbReference type="AlphaFoldDB" id="A0A553NTU3"/>
<dbReference type="OMA" id="TNMIQML"/>
<dbReference type="PANTHER" id="PTHR13906:SF16">
    <property type="entry name" value="LYSOPHOSPHOLIPID ACYLTRANSFERASE 7"/>
    <property type="match status" value="1"/>
</dbReference>
<dbReference type="Proteomes" id="UP000318571">
    <property type="component" value="Chromosome 1"/>
</dbReference>
<evidence type="ECO:0000313" key="12">
    <source>
        <dbReference type="EMBL" id="TRY68844.1"/>
    </source>
</evidence>
<dbReference type="GO" id="GO:0044233">
    <property type="term" value="C:mitochondria-associated endoplasmic reticulum membrane contact site"/>
    <property type="evidence" value="ECO:0007669"/>
    <property type="project" value="TreeGrafter"/>
</dbReference>
<keyword evidence="5 11" id="KW-0812">Transmembrane</keyword>
<gene>
    <name evidence="12" type="ORF">TCAL_03048</name>
</gene>
<evidence type="ECO:0000256" key="8">
    <source>
        <dbReference type="ARBA" id="ARBA00023315"/>
    </source>
</evidence>
<dbReference type="PANTHER" id="PTHR13906">
    <property type="entry name" value="PORCUPINE"/>
    <property type="match status" value="1"/>
</dbReference>
<protein>
    <recommendedName>
        <fullName evidence="10">Lysophospholipid acyltransferase 7</fullName>
    </recommendedName>
</protein>
<dbReference type="EMBL" id="VCGU01000010">
    <property type="protein sequence ID" value="TRY68844.1"/>
    <property type="molecule type" value="Genomic_DNA"/>
</dbReference>
<comment type="pathway">
    <text evidence="9">Phospholipid metabolism.</text>
</comment>
<feature type="transmembrane region" description="Helical" evidence="11">
    <location>
        <begin position="35"/>
        <end position="62"/>
    </location>
</feature>
<name>A0A553NTU3_TIGCA</name>
<keyword evidence="13" id="KW-1185">Reference proteome</keyword>
<evidence type="ECO:0000256" key="1">
    <source>
        <dbReference type="ARBA" id="ARBA00004141"/>
    </source>
</evidence>
<evidence type="ECO:0000256" key="6">
    <source>
        <dbReference type="ARBA" id="ARBA00022989"/>
    </source>
</evidence>
<keyword evidence="8" id="KW-0012">Acyltransferase</keyword>
<dbReference type="InterPro" id="IPR004299">
    <property type="entry name" value="MBOAT_fam"/>
</dbReference>
<dbReference type="OrthoDB" id="7663182at2759"/>